<proteinExistence type="predicted"/>
<dbReference type="GO" id="GO:0006364">
    <property type="term" value="P:rRNA processing"/>
    <property type="evidence" value="ECO:0007669"/>
    <property type="project" value="InterPro"/>
</dbReference>
<protein>
    <recommendedName>
        <fullName evidence="4">Ribosome-binding factor A</fullName>
    </recommendedName>
</protein>
<evidence type="ECO:0008006" key="4">
    <source>
        <dbReference type="Google" id="ProtNLM"/>
    </source>
</evidence>
<dbReference type="InterPro" id="IPR000238">
    <property type="entry name" value="RbfA"/>
</dbReference>
<name>A0A554LRS3_9BACT</name>
<keyword evidence="1" id="KW-0690">Ribosome biogenesis</keyword>
<evidence type="ECO:0000256" key="1">
    <source>
        <dbReference type="ARBA" id="ARBA00022517"/>
    </source>
</evidence>
<dbReference type="AlphaFoldDB" id="A0A554LRS3"/>
<dbReference type="Pfam" id="PF02033">
    <property type="entry name" value="RBFA"/>
    <property type="match status" value="1"/>
</dbReference>
<dbReference type="EMBL" id="VMGN01000001">
    <property type="protein sequence ID" value="TSC95309.1"/>
    <property type="molecule type" value="Genomic_DNA"/>
</dbReference>
<organism evidence="2 3">
    <name type="scientific">Candidatus Berkelbacteria bacterium Athens1014_28</name>
    <dbReference type="NCBI Taxonomy" id="2017145"/>
    <lineage>
        <taxon>Bacteria</taxon>
        <taxon>Candidatus Berkelbacteria</taxon>
    </lineage>
</organism>
<reference evidence="2 3" key="1">
    <citation type="submission" date="2017-07" db="EMBL/GenBank/DDBJ databases">
        <title>Mechanisms for carbon and nitrogen cycling indicate functional differentiation within the Candidate Phyla Radiation.</title>
        <authorList>
            <person name="Danczak R.E."/>
            <person name="Johnston M.D."/>
            <person name="Kenah C."/>
            <person name="Slattery M."/>
            <person name="Wrighton K.C."/>
            <person name="Wilkins M.J."/>
        </authorList>
    </citation>
    <scope>NUCLEOTIDE SEQUENCE [LARGE SCALE GENOMIC DNA]</scope>
    <source>
        <strain evidence="2">Athens1014_28</strain>
    </source>
</reference>
<dbReference type="SUPFAM" id="SSF89919">
    <property type="entry name" value="Ribosome-binding factor A, RbfA"/>
    <property type="match status" value="1"/>
</dbReference>
<accession>A0A554LRS3</accession>
<gene>
    <name evidence="2" type="ORF">Athens101428_37</name>
</gene>
<comment type="caution">
    <text evidence="2">The sequence shown here is derived from an EMBL/GenBank/DDBJ whole genome shotgun (WGS) entry which is preliminary data.</text>
</comment>
<dbReference type="InterPro" id="IPR023799">
    <property type="entry name" value="RbfA_dom_sf"/>
</dbReference>
<sequence>MSRRIEKINELILHNLSEILFFEYPGNMITILSVFTSPDLSSAKIFVNLSDSILKFETLNANTKHLRYILAQKISLRKTPELIFIDCSEK</sequence>
<evidence type="ECO:0000313" key="3">
    <source>
        <dbReference type="Proteomes" id="UP000316495"/>
    </source>
</evidence>
<dbReference type="InterPro" id="IPR015946">
    <property type="entry name" value="KH_dom-like_a/b"/>
</dbReference>
<evidence type="ECO:0000313" key="2">
    <source>
        <dbReference type="EMBL" id="TSC95309.1"/>
    </source>
</evidence>
<dbReference type="Proteomes" id="UP000316495">
    <property type="component" value="Unassembled WGS sequence"/>
</dbReference>
<dbReference type="Gene3D" id="3.30.300.20">
    <property type="match status" value="1"/>
</dbReference>